<evidence type="ECO:0000313" key="8">
    <source>
        <dbReference type="Proteomes" id="UP001482620"/>
    </source>
</evidence>
<dbReference type="InterPro" id="IPR014710">
    <property type="entry name" value="RmlC-like_jellyroll"/>
</dbReference>
<keyword evidence="3" id="KW-0547">Nucleotide-binding</keyword>
<dbReference type="PANTHER" id="PTHR24353:SF24">
    <property type="match status" value="1"/>
</dbReference>
<dbReference type="SUPFAM" id="SSF51206">
    <property type="entry name" value="cAMP-binding domain-like"/>
    <property type="match status" value="1"/>
</dbReference>
<evidence type="ECO:0000256" key="3">
    <source>
        <dbReference type="ARBA" id="ARBA00022741"/>
    </source>
</evidence>
<dbReference type="PROSITE" id="PS50042">
    <property type="entry name" value="CNMP_BINDING_3"/>
    <property type="match status" value="1"/>
</dbReference>
<evidence type="ECO:0000256" key="1">
    <source>
        <dbReference type="ARBA" id="ARBA00022527"/>
    </source>
</evidence>
<keyword evidence="2" id="KW-0808">Transferase</keyword>
<sequence>HFFFPDGKLEVFQQNKLLTSITVWTAFGELAILYNCTRTASVRAVNKVMTWALDREAFQNIMRRTAETRHEQYRNFLRRSDSRLSQREQSLKN</sequence>
<evidence type="ECO:0000256" key="2">
    <source>
        <dbReference type="ARBA" id="ARBA00022679"/>
    </source>
</evidence>
<dbReference type="PANTHER" id="PTHR24353">
    <property type="entry name" value="CYCLIC NUCLEOTIDE-DEPENDENT PROTEIN KINASE"/>
    <property type="match status" value="1"/>
</dbReference>
<name>A0ABV0TMN9_9TELE</name>
<gene>
    <name evidence="7" type="primary">PRKG2_2</name>
    <name evidence="7" type="ORF">ILYODFUR_029385</name>
</gene>
<keyword evidence="5" id="KW-0067">ATP-binding</keyword>
<dbReference type="InterPro" id="IPR018488">
    <property type="entry name" value="cNMP-bd_CS"/>
</dbReference>
<dbReference type="PROSITE" id="PS00889">
    <property type="entry name" value="CNMP_BINDING_2"/>
    <property type="match status" value="1"/>
</dbReference>
<reference evidence="7 8" key="1">
    <citation type="submission" date="2021-06" db="EMBL/GenBank/DDBJ databases">
        <authorList>
            <person name="Palmer J.M."/>
        </authorList>
    </citation>
    <scope>NUCLEOTIDE SEQUENCE [LARGE SCALE GENOMIC DNA]</scope>
    <source>
        <strain evidence="8">if_2019</strain>
        <tissue evidence="7">Muscle</tissue>
    </source>
</reference>
<proteinExistence type="predicted"/>
<comment type="caution">
    <text evidence="7">The sequence shown here is derived from an EMBL/GenBank/DDBJ whole genome shotgun (WGS) entry which is preliminary data.</text>
</comment>
<dbReference type="EMBL" id="JAHRIQ010038927">
    <property type="protein sequence ID" value="MEQ2234183.1"/>
    <property type="molecule type" value="Genomic_DNA"/>
</dbReference>
<dbReference type="Pfam" id="PF00027">
    <property type="entry name" value="cNMP_binding"/>
    <property type="match status" value="1"/>
</dbReference>
<organism evidence="7 8">
    <name type="scientific">Ilyodon furcidens</name>
    <name type="common">goldbreast splitfin</name>
    <dbReference type="NCBI Taxonomy" id="33524"/>
    <lineage>
        <taxon>Eukaryota</taxon>
        <taxon>Metazoa</taxon>
        <taxon>Chordata</taxon>
        <taxon>Craniata</taxon>
        <taxon>Vertebrata</taxon>
        <taxon>Euteleostomi</taxon>
        <taxon>Actinopterygii</taxon>
        <taxon>Neopterygii</taxon>
        <taxon>Teleostei</taxon>
        <taxon>Neoteleostei</taxon>
        <taxon>Acanthomorphata</taxon>
        <taxon>Ovalentaria</taxon>
        <taxon>Atherinomorphae</taxon>
        <taxon>Cyprinodontiformes</taxon>
        <taxon>Goodeidae</taxon>
        <taxon>Ilyodon</taxon>
    </lineage>
</organism>
<evidence type="ECO:0000259" key="6">
    <source>
        <dbReference type="PROSITE" id="PS50042"/>
    </source>
</evidence>
<dbReference type="GO" id="GO:0016301">
    <property type="term" value="F:kinase activity"/>
    <property type="evidence" value="ECO:0007669"/>
    <property type="project" value="UniProtKB-KW"/>
</dbReference>
<feature type="domain" description="Cyclic nucleotide-binding" evidence="6">
    <location>
        <begin position="1"/>
        <end position="79"/>
    </location>
</feature>
<accession>A0ABV0TMN9</accession>
<evidence type="ECO:0000256" key="4">
    <source>
        <dbReference type="ARBA" id="ARBA00022777"/>
    </source>
</evidence>
<keyword evidence="1" id="KW-0723">Serine/threonine-protein kinase</keyword>
<evidence type="ECO:0000313" key="7">
    <source>
        <dbReference type="EMBL" id="MEQ2234183.1"/>
    </source>
</evidence>
<dbReference type="CDD" id="cd00038">
    <property type="entry name" value="CAP_ED"/>
    <property type="match status" value="1"/>
</dbReference>
<dbReference type="Gene3D" id="2.60.120.10">
    <property type="entry name" value="Jelly Rolls"/>
    <property type="match status" value="1"/>
</dbReference>
<keyword evidence="4 7" id="KW-0418">Kinase</keyword>
<dbReference type="InterPro" id="IPR000595">
    <property type="entry name" value="cNMP-bd_dom"/>
</dbReference>
<protein>
    <submittedName>
        <fullName evidence="7">cGMP-dependent protein kinase 2</fullName>
    </submittedName>
</protein>
<dbReference type="InterPro" id="IPR018490">
    <property type="entry name" value="cNMP-bd_dom_sf"/>
</dbReference>
<keyword evidence="8" id="KW-1185">Reference proteome</keyword>
<feature type="non-terminal residue" evidence="7">
    <location>
        <position position="1"/>
    </location>
</feature>
<evidence type="ECO:0000256" key="5">
    <source>
        <dbReference type="ARBA" id="ARBA00022840"/>
    </source>
</evidence>
<dbReference type="Proteomes" id="UP001482620">
    <property type="component" value="Unassembled WGS sequence"/>
</dbReference>